<keyword evidence="2" id="KW-1185">Reference proteome</keyword>
<organism evidence="1 2">
    <name type="scientific">Salipiger profundus</name>
    <dbReference type="NCBI Taxonomy" id="1229727"/>
    <lineage>
        <taxon>Bacteria</taxon>
        <taxon>Pseudomonadati</taxon>
        <taxon>Pseudomonadota</taxon>
        <taxon>Alphaproteobacteria</taxon>
        <taxon>Rhodobacterales</taxon>
        <taxon>Roseobacteraceae</taxon>
        <taxon>Salipiger</taxon>
    </lineage>
</organism>
<proteinExistence type="predicted"/>
<evidence type="ECO:0000313" key="1">
    <source>
        <dbReference type="EMBL" id="APX25875.1"/>
    </source>
</evidence>
<accession>A0A1U7DCV1</accession>
<dbReference type="Proteomes" id="UP000186559">
    <property type="component" value="Plasmid pTPRO1"/>
</dbReference>
<reference evidence="1 2" key="1">
    <citation type="submission" date="2016-03" db="EMBL/GenBank/DDBJ databases">
        <title>Deep-sea bacteria in the southern Pacific.</title>
        <authorList>
            <person name="Tang K."/>
        </authorList>
    </citation>
    <scope>NUCLEOTIDE SEQUENCE [LARGE SCALE GENOMIC DNA]</scope>
    <source>
        <strain evidence="1 2">JLT2016</strain>
        <plasmid evidence="2">Plasmid ptpro1</plasmid>
    </source>
</reference>
<gene>
    <name evidence="1" type="ORF">Ga0080559_TMP392</name>
</gene>
<protein>
    <submittedName>
        <fullName evidence="1">Uncharacterized protein</fullName>
    </submittedName>
</protein>
<sequence>MASKIFVMETRENGTGRLSLSFRGERGSGISRIACDLTQDDLLQLVLFAEANGLRDTLGDTGRSELLLNGLVLDDDPTRGEITVLRKTGFSEQTARVGRDVFQAEMAGVVDICLARAEESKHGERLKELIAACPLPEQLQDRLAPDEADAVRHRLHEIALLLLAANTMERGSPLARLLRRKKDQTEAEREVAGFVRSLALGLLPRTESAQA</sequence>
<dbReference type="KEGG" id="tpro:Ga0080559_TMP392"/>
<dbReference type="EMBL" id="CP014797">
    <property type="protein sequence ID" value="APX25875.1"/>
    <property type="molecule type" value="Genomic_DNA"/>
</dbReference>
<keyword evidence="1" id="KW-0614">Plasmid</keyword>
<dbReference type="RefSeq" id="WP_076625628.1">
    <property type="nucleotide sequence ID" value="NZ_FOLR01000005.1"/>
</dbReference>
<dbReference type="AlphaFoldDB" id="A0A1U7DCV1"/>
<name>A0A1U7DCV1_9RHOB</name>
<evidence type="ECO:0000313" key="2">
    <source>
        <dbReference type="Proteomes" id="UP000186559"/>
    </source>
</evidence>
<geneLocation type="plasmid" evidence="2">
    <name>ptpro1</name>
</geneLocation>
<dbReference type="OrthoDB" id="7847836at2"/>